<keyword evidence="2 5" id="KW-0560">Oxidoreductase</keyword>
<dbReference type="Pfam" id="PF21761">
    <property type="entry name" value="RedAm-like_C"/>
    <property type="match status" value="1"/>
</dbReference>
<dbReference type="PANTHER" id="PTHR43580:SF2">
    <property type="entry name" value="CYTOKINE-LIKE NUCLEAR FACTOR N-PAC"/>
    <property type="match status" value="1"/>
</dbReference>
<dbReference type="PIRSF" id="PIRSF000103">
    <property type="entry name" value="HIBADH"/>
    <property type="match status" value="1"/>
</dbReference>
<feature type="domain" description="6-phosphogluconate dehydrogenase NADP-binding" evidence="3">
    <location>
        <begin position="9"/>
        <end position="163"/>
    </location>
</feature>
<reference evidence="5 6" key="1">
    <citation type="submission" date="2018-06" db="EMBL/GenBank/DDBJ databases">
        <authorList>
            <consortium name="Pathogen Informatics"/>
            <person name="Doyle S."/>
        </authorList>
    </citation>
    <scope>NUCLEOTIDE SEQUENCE [LARGE SCALE GENOMIC DNA]</scope>
    <source>
        <strain evidence="5 6">NCTC1934</strain>
    </source>
</reference>
<dbReference type="AlphaFoldDB" id="A0A379JLN0"/>
<dbReference type="RefSeq" id="WP_051037865.1">
    <property type="nucleotide sequence ID" value="NZ_UGRY01000007.1"/>
</dbReference>
<accession>A0A379JLN0</accession>
<sequence length="293" mass="30290">MSDELRTPVTVLGLGLMGSAIAKAFLAAGYRTTVWNRTETKAEALVDLGATRGSSVAEAVTAAPLVVVSMLNDAAVAETLGTAGPALRGRVLVNLTSSTPEQSRRRAEWATRHGADYVDGAVMAVPHGIGTTEALMLYSGSERGYRTAESALRVLAGQGTYLGADYGRAAAFDAALVSVFWLSFFGTSLGISLAEAEGIKGNELVPFVPAVVALLPEMMAHTAEQVEAGDYPGHDTTIASASDAFASLRDLIARHGIDTGIVDAANAVLRRAVNAGYGADGLARIVPMLSGNP</sequence>
<dbReference type="InterPro" id="IPR048666">
    <property type="entry name" value="RedAm-like_C"/>
</dbReference>
<dbReference type="GO" id="GO:0050661">
    <property type="term" value="F:NADP binding"/>
    <property type="evidence" value="ECO:0007669"/>
    <property type="project" value="InterPro"/>
</dbReference>
<dbReference type="EC" id="1.1.1.60" evidence="5"/>
<proteinExistence type="inferred from homology"/>
<name>A0A379JLN0_9NOCA</name>
<protein>
    <submittedName>
        <fullName evidence="5">2-hydroxy-3-oxopropionate reductase</fullName>
        <ecNumber evidence="5">1.1.1.60</ecNumber>
    </submittedName>
</protein>
<dbReference type="InterPro" id="IPR036291">
    <property type="entry name" value="NAD(P)-bd_dom_sf"/>
</dbReference>
<dbReference type="PANTHER" id="PTHR43580">
    <property type="entry name" value="OXIDOREDUCTASE GLYR1-RELATED"/>
    <property type="match status" value="1"/>
</dbReference>
<evidence type="ECO:0000256" key="2">
    <source>
        <dbReference type="ARBA" id="ARBA00023002"/>
    </source>
</evidence>
<evidence type="ECO:0000259" key="4">
    <source>
        <dbReference type="Pfam" id="PF21761"/>
    </source>
</evidence>
<evidence type="ECO:0000256" key="1">
    <source>
        <dbReference type="ARBA" id="ARBA00009080"/>
    </source>
</evidence>
<dbReference type="GO" id="GO:0008679">
    <property type="term" value="F:2-hydroxy-3-oxopropionate reductase activity"/>
    <property type="evidence" value="ECO:0007669"/>
    <property type="project" value="UniProtKB-EC"/>
</dbReference>
<keyword evidence="6" id="KW-1185">Reference proteome</keyword>
<dbReference type="InterPro" id="IPR051265">
    <property type="entry name" value="HIBADH-related_NP60_sf"/>
</dbReference>
<dbReference type="Pfam" id="PF03446">
    <property type="entry name" value="NAD_binding_2"/>
    <property type="match status" value="1"/>
</dbReference>
<gene>
    <name evidence="5" type="primary">garR_6</name>
    <name evidence="5" type="ORF">NCTC1934_06703</name>
</gene>
<dbReference type="Proteomes" id="UP000255467">
    <property type="component" value="Unassembled WGS sequence"/>
</dbReference>
<evidence type="ECO:0000313" key="6">
    <source>
        <dbReference type="Proteomes" id="UP000255467"/>
    </source>
</evidence>
<dbReference type="EMBL" id="UGRY01000007">
    <property type="protein sequence ID" value="SUD49350.1"/>
    <property type="molecule type" value="Genomic_DNA"/>
</dbReference>
<evidence type="ECO:0000313" key="5">
    <source>
        <dbReference type="EMBL" id="SUD49350.1"/>
    </source>
</evidence>
<dbReference type="Gene3D" id="3.40.50.720">
    <property type="entry name" value="NAD(P)-binding Rossmann-like Domain"/>
    <property type="match status" value="1"/>
</dbReference>
<dbReference type="SUPFAM" id="SSF51735">
    <property type="entry name" value="NAD(P)-binding Rossmann-fold domains"/>
    <property type="match status" value="1"/>
</dbReference>
<comment type="similarity">
    <text evidence="1">Belongs to the HIBADH-related family.</text>
</comment>
<organism evidence="5 6">
    <name type="scientific">Nocardia otitidiscaviarum</name>
    <dbReference type="NCBI Taxonomy" id="1823"/>
    <lineage>
        <taxon>Bacteria</taxon>
        <taxon>Bacillati</taxon>
        <taxon>Actinomycetota</taxon>
        <taxon>Actinomycetes</taxon>
        <taxon>Mycobacteriales</taxon>
        <taxon>Nocardiaceae</taxon>
        <taxon>Nocardia</taxon>
    </lineage>
</organism>
<dbReference type="Gene3D" id="1.10.1040.10">
    <property type="entry name" value="N-(1-d-carboxylethyl)-l-norvaline Dehydrogenase, domain 2"/>
    <property type="match status" value="1"/>
</dbReference>
<dbReference type="STRING" id="1406858.GCA_000710895_06931"/>
<dbReference type="InterPro" id="IPR015815">
    <property type="entry name" value="HIBADH-related"/>
</dbReference>
<feature type="domain" description="NADPH-dependent reductive aminase-like C-terminal" evidence="4">
    <location>
        <begin position="165"/>
        <end position="289"/>
    </location>
</feature>
<evidence type="ECO:0000259" key="3">
    <source>
        <dbReference type="Pfam" id="PF03446"/>
    </source>
</evidence>
<dbReference type="InterPro" id="IPR013328">
    <property type="entry name" value="6PGD_dom2"/>
</dbReference>
<dbReference type="InterPro" id="IPR006115">
    <property type="entry name" value="6PGDH_NADP-bd"/>
</dbReference>